<dbReference type="GO" id="GO:0043190">
    <property type="term" value="C:ATP-binding cassette (ABC) transporter complex"/>
    <property type="evidence" value="ECO:0007669"/>
    <property type="project" value="InterPro"/>
</dbReference>
<keyword evidence="5" id="KW-0813">Transport</keyword>
<feature type="chain" id="PRO_5011614242" description="Glutathione-binding protein GsiB" evidence="8">
    <location>
        <begin position="23"/>
        <end position="526"/>
    </location>
</feature>
<dbReference type="Pfam" id="PF00496">
    <property type="entry name" value="SBP_bac_5"/>
    <property type="match status" value="1"/>
</dbReference>
<dbReference type="Gene3D" id="3.90.76.10">
    <property type="entry name" value="Dipeptide-binding Protein, Domain 1"/>
    <property type="match status" value="1"/>
</dbReference>
<protein>
    <recommendedName>
        <fullName evidence="4">Glutathione-binding protein GsiB</fullName>
    </recommendedName>
</protein>
<evidence type="ECO:0000256" key="5">
    <source>
        <dbReference type="ARBA" id="ARBA00022448"/>
    </source>
</evidence>
<dbReference type="GO" id="GO:0042938">
    <property type="term" value="P:dipeptide transport"/>
    <property type="evidence" value="ECO:0007669"/>
    <property type="project" value="TreeGrafter"/>
</dbReference>
<dbReference type="AlphaFoldDB" id="A0A1G5ITT6"/>
<proteinExistence type="inferred from homology"/>
<evidence type="ECO:0000259" key="9">
    <source>
        <dbReference type="Pfam" id="PF00496"/>
    </source>
</evidence>
<evidence type="ECO:0000256" key="6">
    <source>
        <dbReference type="ARBA" id="ARBA00022729"/>
    </source>
</evidence>
<dbReference type="InterPro" id="IPR000914">
    <property type="entry name" value="SBP_5_dom"/>
</dbReference>
<feature type="domain" description="Solute-binding protein family 5" evidence="9">
    <location>
        <begin position="88"/>
        <end position="434"/>
    </location>
</feature>
<feature type="signal peptide" evidence="8">
    <location>
        <begin position="1"/>
        <end position="22"/>
    </location>
</feature>
<dbReference type="STRING" id="1120976.SAMN03080606_02488"/>
<dbReference type="EMBL" id="FMUS01000016">
    <property type="protein sequence ID" value="SCY78838.1"/>
    <property type="molecule type" value="Genomic_DNA"/>
</dbReference>
<dbReference type="InterPro" id="IPR030678">
    <property type="entry name" value="Peptide/Ni-bd"/>
</dbReference>
<dbReference type="GO" id="GO:1904680">
    <property type="term" value="F:peptide transmembrane transporter activity"/>
    <property type="evidence" value="ECO:0007669"/>
    <property type="project" value="TreeGrafter"/>
</dbReference>
<dbReference type="Gene3D" id="3.10.105.10">
    <property type="entry name" value="Dipeptide-binding Protein, Domain 3"/>
    <property type="match status" value="1"/>
</dbReference>
<comment type="subcellular location">
    <subcellularLocation>
        <location evidence="2">Periplasm</location>
    </subcellularLocation>
</comment>
<dbReference type="SUPFAM" id="SSF53850">
    <property type="entry name" value="Periplasmic binding protein-like II"/>
    <property type="match status" value="1"/>
</dbReference>
<evidence type="ECO:0000256" key="1">
    <source>
        <dbReference type="ARBA" id="ARBA00003489"/>
    </source>
</evidence>
<reference evidence="10 11" key="1">
    <citation type="submission" date="2016-10" db="EMBL/GenBank/DDBJ databases">
        <authorList>
            <person name="de Groot N.N."/>
        </authorList>
    </citation>
    <scope>NUCLEOTIDE SEQUENCE [LARGE SCALE GENOMIC DNA]</scope>
    <source>
        <strain evidence="10 11">DSM 18978</strain>
    </source>
</reference>
<keyword evidence="7" id="KW-0574">Periplasm</keyword>
<dbReference type="PIRSF" id="PIRSF002741">
    <property type="entry name" value="MppA"/>
    <property type="match status" value="1"/>
</dbReference>
<name>A0A1G5ITT6_9FIRM</name>
<dbReference type="GO" id="GO:0030288">
    <property type="term" value="C:outer membrane-bounded periplasmic space"/>
    <property type="evidence" value="ECO:0007669"/>
    <property type="project" value="TreeGrafter"/>
</dbReference>
<gene>
    <name evidence="10" type="ORF">SAMN03080606_02488</name>
</gene>
<dbReference type="Proteomes" id="UP000198636">
    <property type="component" value="Unassembled WGS sequence"/>
</dbReference>
<evidence type="ECO:0000256" key="2">
    <source>
        <dbReference type="ARBA" id="ARBA00004418"/>
    </source>
</evidence>
<evidence type="ECO:0000256" key="3">
    <source>
        <dbReference type="ARBA" id="ARBA00005695"/>
    </source>
</evidence>
<evidence type="ECO:0000313" key="11">
    <source>
        <dbReference type="Proteomes" id="UP000198636"/>
    </source>
</evidence>
<dbReference type="Gene3D" id="3.40.190.10">
    <property type="entry name" value="Periplasmic binding protein-like II"/>
    <property type="match status" value="1"/>
</dbReference>
<dbReference type="PANTHER" id="PTHR30290:SF32">
    <property type="entry name" value="GLUTATHIONE-BINDING PROTEIN GSIB"/>
    <property type="match status" value="1"/>
</dbReference>
<evidence type="ECO:0000313" key="10">
    <source>
        <dbReference type="EMBL" id="SCY78838.1"/>
    </source>
</evidence>
<keyword evidence="11" id="KW-1185">Reference proteome</keyword>
<evidence type="ECO:0000256" key="8">
    <source>
        <dbReference type="SAM" id="SignalP"/>
    </source>
</evidence>
<comment type="similarity">
    <text evidence="3">Belongs to the bacterial solute-binding protein 5 family.</text>
</comment>
<keyword evidence="6 8" id="KW-0732">Signal</keyword>
<accession>A0A1G5ITT6</accession>
<dbReference type="OrthoDB" id="9772924at2"/>
<dbReference type="PROSITE" id="PS51257">
    <property type="entry name" value="PROKAR_LIPOPROTEIN"/>
    <property type="match status" value="1"/>
</dbReference>
<evidence type="ECO:0000256" key="7">
    <source>
        <dbReference type="ARBA" id="ARBA00022764"/>
    </source>
</evidence>
<dbReference type="PANTHER" id="PTHR30290">
    <property type="entry name" value="PERIPLASMIC BINDING COMPONENT OF ABC TRANSPORTER"/>
    <property type="match status" value="1"/>
</dbReference>
<sequence length="526" mass="59029">MRKWIALILVMTVLVLTGCSNEDQIALDQSNEPVANSQSSEGNDKSMVIAVNAEIISLDPHNISDTLSRSATNTMYESLLEHNNSMELEECLAERYEISEDGLEYTFYIRQGIEFHDGTALNAEAVKYNFDRVTDEEKNLRRRRNFLQVESTEVIDEYVLKIYLKAPFAPMLDRVASLSIISPKALEEYGDRGIITNPVGTGPYVYKEWVTGDRLVVIKNQNYWRSGPQIETLTIKPILENGARIAMLQTGEADFIYPMPTEQVNIVANDANIEVIEGMSTIARFTFINTSKDFYSDVRVRQAMNYAIDKEAYTNVVRSGYSTPLSSHVPASIKYHVPQPLYEYNLEKAKQLMAEAGYPDGFKTHIWAPNDTENMRGMEFVSQQLAQIGIEAEVIPMEEGTLSNSIYSAQTPEESTVHMWYVSWSAFDFDGATNSLFHSRNIPPTAPNVSYYRNPVADELIDLGSTEVNSIKRAGIYSELQEIIWEDAPWLFLGSDVLLSAKRTTTEGISVGPGGAINSREASTSK</sequence>
<organism evidence="10 11">
    <name type="scientific">Alkaliphilus peptidifermentans DSM 18978</name>
    <dbReference type="NCBI Taxonomy" id="1120976"/>
    <lineage>
        <taxon>Bacteria</taxon>
        <taxon>Bacillati</taxon>
        <taxon>Bacillota</taxon>
        <taxon>Clostridia</taxon>
        <taxon>Peptostreptococcales</taxon>
        <taxon>Natronincolaceae</taxon>
        <taxon>Alkaliphilus</taxon>
    </lineage>
</organism>
<dbReference type="InterPro" id="IPR039424">
    <property type="entry name" value="SBP_5"/>
</dbReference>
<evidence type="ECO:0000256" key="4">
    <source>
        <dbReference type="ARBA" id="ARBA00017393"/>
    </source>
</evidence>
<comment type="function">
    <text evidence="1">Part of the ABC transporter complex GsiABCD involved in glutathione import. Binds glutathione.</text>
</comment>
<dbReference type="RefSeq" id="WP_091543863.1">
    <property type="nucleotide sequence ID" value="NZ_FMUS01000016.1"/>
</dbReference>